<protein>
    <recommendedName>
        <fullName evidence="1">N-acetyltransferase domain-containing protein</fullName>
    </recommendedName>
</protein>
<dbReference type="PROSITE" id="PS51186">
    <property type="entry name" value="GNAT"/>
    <property type="match status" value="1"/>
</dbReference>
<comment type="caution">
    <text evidence="2">The sequence shown here is derived from an EMBL/GenBank/DDBJ whole genome shotgun (WGS) entry which is preliminary data.</text>
</comment>
<dbReference type="Gene3D" id="3.40.630.30">
    <property type="match status" value="1"/>
</dbReference>
<name>A0A8J3B7J2_9ACTN</name>
<reference evidence="2" key="1">
    <citation type="journal article" date="2014" name="Int. J. Syst. Evol. Microbiol.">
        <title>Complete genome sequence of Corynebacterium casei LMG S-19264T (=DSM 44701T), isolated from a smear-ripened cheese.</title>
        <authorList>
            <consortium name="US DOE Joint Genome Institute (JGI-PGF)"/>
            <person name="Walter F."/>
            <person name="Albersmeier A."/>
            <person name="Kalinowski J."/>
            <person name="Ruckert C."/>
        </authorList>
    </citation>
    <scope>NUCLEOTIDE SEQUENCE</scope>
    <source>
        <strain evidence="2">JCM 3090</strain>
    </source>
</reference>
<keyword evidence="3" id="KW-1185">Reference proteome</keyword>
<dbReference type="GO" id="GO:0016747">
    <property type="term" value="F:acyltransferase activity, transferring groups other than amino-acyl groups"/>
    <property type="evidence" value="ECO:0007669"/>
    <property type="project" value="InterPro"/>
</dbReference>
<organism evidence="2 3">
    <name type="scientific">Pilimelia anulata</name>
    <dbReference type="NCBI Taxonomy" id="53371"/>
    <lineage>
        <taxon>Bacteria</taxon>
        <taxon>Bacillati</taxon>
        <taxon>Actinomycetota</taxon>
        <taxon>Actinomycetes</taxon>
        <taxon>Micromonosporales</taxon>
        <taxon>Micromonosporaceae</taxon>
        <taxon>Pilimelia</taxon>
    </lineage>
</organism>
<evidence type="ECO:0000313" key="3">
    <source>
        <dbReference type="Proteomes" id="UP000649739"/>
    </source>
</evidence>
<evidence type="ECO:0000259" key="1">
    <source>
        <dbReference type="PROSITE" id="PS51186"/>
    </source>
</evidence>
<dbReference type="AlphaFoldDB" id="A0A8J3B7J2"/>
<reference evidence="2" key="2">
    <citation type="submission" date="2020-09" db="EMBL/GenBank/DDBJ databases">
        <authorList>
            <person name="Sun Q."/>
            <person name="Ohkuma M."/>
        </authorList>
    </citation>
    <scope>NUCLEOTIDE SEQUENCE</scope>
    <source>
        <strain evidence="2">JCM 3090</strain>
    </source>
</reference>
<dbReference type="SUPFAM" id="SSF55729">
    <property type="entry name" value="Acyl-CoA N-acyltransferases (Nat)"/>
    <property type="match status" value="1"/>
</dbReference>
<evidence type="ECO:0000313" key="2">
    <source>
        <dbReference type="EMBL" id="GGJ95109.1"/>
    </source>
</evidence>
<accession>A0A8J3B7J2</accession>
<gene>
    <name evidence="2" type="ORF">GCM10010123_26130</name>
</gene>
<dbReference type="Proteomes" id="UP000649739">
    <property type="component" value="Unassembled WGS sequence"/>
</dbReference>
<dbReference type="InterPro" id="IPR016181">
    <property type="entry name" value="Acyl_CoA_acyltransferase"/>
</dbReference>
<proteinExistence type="predicted"/>
<dbReference type="RefSeq" id="WP_229783774.1">
    <property type="nucleotide sequence ID" value="NZ_BMQB01000005.1"/>
</dbReference>
<sequence length="264" mass="27009">MTAAPPDWTAEVLALVDADRRAAGRADGPVVREVDAAGDCRITYAAVPAAGLPALIAAEARRADAGGYALEWKAYGHDPVEPGPALLAAGFAAGEPERLLALPLTPAAPAAFPTAGHDPHRLTLPPDPAPPAPAAGLAEVVAVAVAVGRADARAEAERLAALLRADPAALSVWVDRVGGAPAASARAHYPPGSALVELAGGRTVPAYRRRGCFTALVGARLAEALARGRRYAVVDALPTSAPTLLRRGFREVGGTRPYTYTPAR</sequence>
<dbReference type="EMBL" id="BMQB01000005">
    <property type="protein sequence ID" value="GGJ95109.1"/>
    <property type="molecule type" value="Genomic_DNA"/>
</dbReference>
<feature type="domain" description="N-acetyltransferase" evidence="1">
    <location>
        <begin position="127"/>
        <end position="264"/>
    </location>
</feature>
<dbReference type="InterPro" id="IPR000182">
    <property type="entry name" value="GNAT_dom"/>
</dbReference>